<dbReference type="STRING" id="2512241.A0A553HPT8"/>
<dbReference type="SUPFAM" id="SSF82199">
    <property type="entry name" value="SET domain"/>
    <property type="match status" value="1"/>
</dbReference>
<dbReference type="InterPro" id="IPR001841">
    <property type="entry name" value="Znf_RING"/>
</dbReference>
<evidence type="ECO:0008006" key="12">
    <source>
        <dbReference type="Google" id="ProtNLM"/>
    </source>
</evidence>
<organism evidence="10 11">
    <name type="scientific">Xylaria flabelliformis</name>
    <dbReference type="NCBI Taxonomy" id="2512241"/>
    <lineage>
        <taxon>Eukaryota</taxon>
        <taxon>Fungi</taxon>
        <taxon>Dikarya</taxon>
        <taxon>Ascomycota</taxon>
        <taxon>Pezizomycotina</taxon>
        <taxon>Sordariomycetes</taxon>
        <taxon>Xylariomycetidae</taxon>
        <taxon>Xylariales</taxon>
        <taxon>Xylariaceae</taxon>
        <taxon>Xylaria</taxon>
    </lineage>
</organism>
<evidence type="ECO:0000259" key="8">
    <source>
        <dbReference type="PROSITE" id="PS50089"/>
    </source>
</evidence>
<feature type="compositionally biased region" description="Basic and acidic residues" evidence="7">
    <location>
        <begin position="996"/>
        <end position="1005"/>
    </location>
</feature>
<dbReference type="GO" id="GO:0043504">
    <property type="term" value="P:mitochondrial DNA repair"/>
    <property type="evidence" value="ECO:0007669"/>
    <property type="project" value="TreeGrafter"/>
</dbReference>
<proteinExistence type="predicted"/>
<keyword evidence="4" id="KW-0862">Zinc</keyword>
<dbReference type="PANTHER" id="PTHR31290">
    <property type="entry name" value="UV-DAMAGE ENDONUCLEASE"/>
    <property type="match status" value="1"/>
</dbReference>
<evidence type="ECO:0000313" key="11">
    <source>
        <dbReference type="Proteomes" id="UP000319160"/>
    </source>
</evidence>
<keyword evidence="5" id="KW-0234">DNA repair</keyword>
<feature type="region of interest" description="Disordered" evidence="7">
    <location>
        <begin position="838"/>
        <end position="908"/>
    </location>
</feature>
<dbReference type="CDD" id="cd00162">
    <property type="entry name" value="RING_Ubox"/>
    <property type="match status" value="1"/>
</dbReference>
<feature type="compositionally biased region" description="Acidic residues" evidence="7">
    <location>
        <begin position="1006"/>
        <end position="1015"/>
    </location>
</feature>
<feature type="domain" description="SET" evidence="9">
    <location>
        <begin position="27"/>
        <end position="282"/>
    </location>
</feature>
<dbReference type="NCBIfam" id="TIGR00629">
    <property type="entry name" value="uvde"/>
    <property type="match status" value="1"/>
</dbReference>
<feature type="compositionally biased region" description="Basic residues" evidence="7">
    <location>
        <begin position="1369"/>
        <end position="1384"/>
    </location>
</feature>
<name>A0A553HPT8_9PEZI</name>
<dbReference type="Proteomes" id="UP000319160">
    <property type="component" value="Unassembled WGS sequence"/>
</dbReference>
<evidence type="ECO:0000259" key="9">
    <source>
        <dbReference type="PROSITE" id="PS50280"/>
    </source>
</evidence>
<dbReference type="OrthoDB" id="541883at2759"/>
<dbReference type="Gene3D" id="3.20.20.150">
    <property type="entry name" value="Divalent-metal-dependent TIM barrel enzymes"/>
    <property type="match status" value="1"/>
</dbReference>
<dbReference type="GO" id="GO:0006289">
    <property type="term" value="P:nucleotide-excision repair"/>
    <property type="evidence" value="ECO:0007669"/>
    <property type="project" value="InterPro"/>
</dbReference>
<feature type="domain" description="RING-type" evidence="8">
    <location>
        <begin position="606"/>
        <end position="641"/>
    </location>
</feature>
<dbReference type="InterPro" id="IPR013083">
    <property type="entry name" value="Znf_RING/FYVE/PHD"/>
</dbReference>
<evidence type="ECO:0000256" key="2">
    <source>
        <dbReference type="ARBA" id="ARBA00022763"/>
    </source>
</evidence>
<sequence>MADQAFEERSAKFLQWFKALPGASFHADIEIQDLRKSGRGRGIIAKTDIPEDTVLFTIPRAAIISTQTSDLAGRIPDVFTTTVPDEIDGEADDDNGATTGPPDNWVSLILVMIYEYLQGERSRWQPYFEVLPTDFDTLMWWSDKELDWLQASSILAKIGKDDADSMFRARILPIIEKNPDIFYPEGSRKLSEDELILLAHRIGSTIMAYAFDLENDDEADQEEEDEWVEDREGKVLMGMVPMADILNADAEFNAHVNHEEDSLTVTAIRPIAAGQEILNYYGPLGNGELLRRYGYTSIHHARYDVVELSWDLVMSALKQTLAIDDGIWGKASAELDPEEVEDAFVIDRDLEEPDSRGEFHGSKTLKNLPEDLREQINAILKAVRKLNPGAIPDKQKRDEICISAMRRAFELKLAEYPTSTNADAELLSSNAVPGRLAMALFVRYGEKLLLQEAINLANEKINNLAASQGEETQPSAKRLRTKVLKSVKLTNQCVQRRQQALQRQQWPVHRHEQAPLTRQARIRVPRSISAALKELYTVAERRHQDEYKLDDDDTVCPICQASFSRRSSDITCRHDTEIDLEAGLKPDEVMETTTIDLFVFKKTPACVQAMDTEVLKINRCGHTFHSRCLVTWFLQGKPDCPTKTTVVSATPLKRLESVWDHTSLGLRTTRCYAGQKLLDMKWRWNLGRRHHEKQDLQSEAFCSSKSKCTDLHQGLRSIMLATRRSPGRYDSWDVMRRDDRLRIGLSAVANLFELILRFVSYLSRSTSSGIALRRPVTQRFPAKFSWMRGNIRNLILSCEAESGRHFGLLAPALPHHISRHFLAACAVSQLFTMGPKRKRSSMALMPQEKSAPGNSMDDNFHGQASDGPRRSGRLLDRAGQSLRSGQTELTTTAPQTEPGQSKVRRGMPIGREGADVALSGLQEMEDQLRNEVKRQKIAIQESDVKSNDLDEEHAALMPRPIKAQPDVLSPGKEKKSLARGTKGSGPRGDESAQPDGVKRSRRLLDDGDLDNALEENETKIMQQEGARPPPVNSDYLPLPWKENRHPLQDPSQPAHAVKNRPDKEQPADIERGRRYLEDLGLANARDIVKMLRWNDKYGIKFMRLSSEMFPFASHEEYGYKLAPFASEVLAEAGKVAGELGHRLTTHPGQFTQLGSPRDVVVKNSVRDLEYHNELLSLLQLPEQQNKDAVMILHMGGVFGDKAATLDRFRANYGKLSDGIKARLVLENDDVSWTVHDLLPICEELNIPLVLDYHHHNIMFDKEKIREGTKDIMELYPRIKATWDRKGITQKMHYSEPCPEAMTPRQRRKHRPRVMMLPPCPDTMDLMIEAKDKEQAVFDLMRTFRLPGWDTFNDVIPYERADENRPLPKTPKKKKKKKQQRKKKAKNEDEDEIDENNNNEDEEPPKPPPEVPEAELGMGGPDNRVYWPIGMEEWLRPQKREVKRKHKSSEEVSREY</sequence>
<dbReference type="SUPFAM" id="SSF57850">
    <property type="entry name" value="RING/U-box"/>
    <property type="match status" value="1"/>
</dbReference>
<feature type="compositionally biased region" description="Polar residues" evidence="7">
    <location>
        <begin position="881"/>
        <end position="899"/>
    </location>
</feature>
<feature type="compositionally biased region" description="Acidic residues" evidence="7">
    <location>
        <begin position="1387"/>
        <end position="1402"/>
    </location>
</feature>
<dbReference type="FunFam" id="3.20.20.150:FF:000012">
    <property type="entry name" value="Related to UV-endonuclease UVE-1"/>
    <property type="match status" value="1"/>
</dbReference>
<dbReference type="PANTHER" id="PTHR31290:SF5">
    <property type="entry name" value="UV-DAMAGE ENDONUCLEASE"/>
    <property type="match status" value="1"/>
</dbReference>
<gene>
    <name evidence="10" type="ORF">FHL15_009221</name>
</gene>
<feature type="compositionally biased region" description="Basic and acidic residues" evidence="7">
    <location>
        <begin position="867"/>
        <end position="876"/>
    </location>
</feature>
<comment type="caution">
    <text evidence="10">The sequence shown here is derived from an EMBL/GenBank/DDBJ whole genome shotgun (WGS) entry which is preliminary data.</text>
</comment>
<feature type="region of interest" description="Disordered" evidence="7">
    <location>
        <begin position="1359"/>
        <end position="1455"/>
    </location>
</feature>
<keyword evidence="1" id="KW-0479">Metal-binding</keyword>
<dbReference type="GO" id="GO:0005739">
    <property type="term" value="C:mitochondrion"/>
    <property type="evidence" value="ECO:0007669"/>
    <property type="project" value="TreeGrafter"/>
</dbReference>
<reference evidence="11" key="1">
    <citation type="submission" date="2019-06" db="EMBL/GenBank/DDBJ databases">
        <title>Draft genome sequence of the griseofulvin-producing fungus Xylaria cubensis strain G536.</title>
        <authorList>
            <person name="Mead M.E."/>
            <person name="Raja H.A."/>
            <person name="Steenwyk J.L."/>
            <person name="Knowles S.L."/>
            <person name="Oberlies N.H."/>
            <person name="Rokas A."/>
        </authorList>
    </citation>
    <scope>NUCLEOTIDE SEQUENCE [LARGE SCALE GENOMIC DNA]</scope>
    <source>
        <strain evidence="11">G536</strain>
    </source>
</reference>
<evidence type="ECO:0000313" key="10">
    <source>
        <dbReference type="EMBL" id="TRX89949.1"/>
    </source>
</evidence>
<dbReference type="PROSITE" id="PS50280">
    <property type="entry name" value="SET"/>
    <property type="match status" value="1"/>
</dbReference>
<dbReference type="GO" id="GO:0004519">
    <property type="term" value="F:endonuclease activity"/>
    <property type="evidence" value="ECO:0007669"/>
    <property type="project" value="InterPro"/>
</dbReference>
<accession>A0A553HPT8</accession>
<evidence type="ECO:0000256" key="3">
    <source>
        <dbReference type="ARBA" id="ARBA00022771"/>
    </source>
</evidence>
<dbReference type="GO" id="GO:0009411">
    <property type="term" value="P:response to UV"/>
    <property type="evidence" value="ECO:0007669"/>
    <property type="project" value="InterPro"/>
</dbReference>
<feature type="region of interest" description="Disordered" evidence="7">
    <location>
        <begin position="956"/>
        <end position="1071"/>
    </location>
</feature>
<dbReference type="EMBL" id="VFLP01000061">
    <property type="protein sequence ID" value="TRX89949.1"/>
    <property type="molecule type" value="Genomic_DNA"/>
</dbReference>
<dbReference type="InterPro" id="IPR004601">
    <property type="entry name" value="UvdE"/>
</dbReference>
<keyword evidence="11" id="KW-1185">Reference proteome</keyword>
<dbReference type="InterPro" id="IPR001214">
    <property type="entry name" value="SET_dom"/>
</dbReference>
<evidence type="ECO:0000256" key="1">
    <source>
        <dbReference type="ARBA" id="ARBA00022723"/>
    </source>
</evidence>
<protein>
    <recommendedName>
        <fullName evidence="12">SET domain-containing protein</fullName>
    </recommendedName>
</protein>
<dbReference type="Pfam" id="PF00856">
    <property type="entry name" value="SET"/>
    <property type="match status" value="1"/>
</dbReference>
<dbReference type="PROSITE" id="PS50089">
    <property type="entry name" value="ZF_RING_2"/>
    <property type="match status" value="1"/>
</dbReference>
<dbReference type="InterPro" id="IPR036464">
    <property type="entry name" value="Rubisco_LSMT_subst-bd_sf"/>
</dbReference>
<dbReference type="Gene3D" id="3.90.1420.10">
    <property type="entry name" value="Rubisco LSMT, substrate-binding domain"/>
    <property type="match status" value="1"/>
</dbReference>
<dbReference type="GO" id="GO:0008270">
    <property type="term" value="F:zinc ion binding"/>
    <property type="evidence" value="ECO:0007669"/>
    <property type="project" value="UniProtKB-KW"/>
</dbReference>
<dbReference type="Pfam" id="PF00097">
    <property type="entry name" value="zf-C3HC4"/>
    <property type="match status" value="1"/>
</dbReference>
<evidence type="ECO:0000256" key="7">
    <source>
        <dbReference type="SAM" id="MobiDB-lite"/>
    </source>
</evidence>
<dbReference type="Gene3D" id="3.90.1410.10">
    <property type="entry name" value="set domain protein methyltransferase, domain 1"/>
    <property type="match status" value="1"/>
</dbReference>
<evidence type="ECO:0000256" key="6">
    <source>
        <dbReference type="PROSITE-ProRule" id="PRU00175"/>
    </source>
</evidence>
<dbReference type="FunFam" id="3.90.1410.10:FF:000007">
    <property type="entry name" value="Ribosomal lysine N-methyltransferase 4"/>
    <property type="match status" value="1"/>
</dbReference>
<dbReference type="Pfam" id="PF03851">
    <property type="entry name" value="UvdE"/>
    <property type="match status" value="1"/>
</dbReference>
<dbReference type="InterPro" id="IPR018957">
    <property type="entry name" value="Znf_C3HC4_RING-type"/>
</dbReference>
<feature type="compositionally biased region" description="Basic and acidic residues" evidence="7">
    <location>
        <begin position="1059"/>
        <end position="1071"/>
    </location>
</feature>
<dbReference type="SUPFAM" id="SSF81822">
    <property type="entry name" value="RuBisCo LSMT C-terminal, substrate-binding domain"/>
    <property type="match status" value="1"/>
</dbReference>
<dbReference type="GO" id="GO:0005634">
    <property type="term" value="C:nucleus"/>
    <property type="evidence" value="ECO:0007669"/>
    <property type="project" value="TreeGrafter"/>
</dbReference>
<evidence type="ECO:0000256" key="4">
    <source>
        <dbReference type="ARBA" id="ARBA00022833"/>
    </source>
</evidence>
<keyword evidence="2" id="KW-0227">DNA damage</keyword>
<evidence type="ECO:0000256" key="5">
    <source>
        <dbReference type="ARBA" id="ARBA00023204"/>
    </source>
</evidence>
<dbReference type="Gene3D" id="3.30.40.10">
    <property type="entry name" value="Zinc/RING finger domain, C3HC4 (zinc finger)"/>
    <property type="match status" value="1"/>
</dbReference>
<keyword evidence="3 6" id="KW-0863">Zinc-finger</keyword>
<dbReference type="InterPro" id="IPR046341">
    <property type="entry name" value="SET_dom_sf"/>
</dbReference>